<evidence type="ECO:0000256" key="1">
    <source>
        <dbReference type="ARBA" id="ARBA00004202"/>
    </source>
</evidence>
<dbReference type="GO" id="GO:0005886">
    <property type="term" value="C:plasma membrane"/>
    <property type="evidence" value="ECO:0007669"/>
    <property type="project" value="UniProtKB-SubCell"/>
</dbReference>
<keyword evidence="3 9" id="KW-0813">Transport</keyword>
<feature type="domain" description="ATP synthase epsilon subunit C-terminal" evidence="11">
    <location>
        <begin position="88"/>
        <end position="129"/>
    </location>
</feature>
<feature type="domain" description="ATP synthase F1 complex delta/epsilon subunit N-terminal" evidence="12">
    <location>
        <begin position="5"/>
        <end position="84"/>
    </location>
</feature>
<comment type="subcellular location">
    <subcellularLocation>
        <location evidence="1 9">Cell membrane</location>
        <topology evidence="1 9">Peripheral membrane protein</topology>
    </subcellularLocation>
</comment>
<dbReference type="InterPro" id="IPR020547">
    <property type="entry name" value="ATP_synth_F1_esu_C"/>
</dbReference>
<evidence type="ECO:0000256" key="8">
    <source>
        <dbReference type="ARBA" id="ARBA00023310"/>
    </source>
</evidence>
<dbReference type="SUPFAM" id="SSF46604">
    <property type="entry name" value="Epsilon subunit of F1F0-ATP synthase C-terminal domain"/>
    <property type="match status" value="1"/>
</dbReference>
<comment type="caution">
    <text evidence="13">The sequence shown here is derived from an EMBL/GenBank/DDBJ whole genome shotgun (WGS) entry which is preliminary data.</text>
</comment>
<gene>
    <name evidence="9 13" type="primary">atpC</name>
    <name evidence="13" type="ORF">GH810_13220</name>
</gene>
<comment type="subunit">
    <text evidence="9 10">F-type ATPases have 2 components, CF(1) - the catalytic core - and CF(0) - the membrane proton channel. CF(1) has five subunits: alpha(3), beta(3), gamma(1), delta(1), epsilon(1). CF(0) has three main subunits: a, b and c.</text>
</comment>
<comment type="similarity">
    <text evidence="2 9 10">Belongs to the ATPase epsilon chain family.</text>
</comment>
<keyword evidence="9" id="KW-0375">Hydrogen ion transport</keyword>
<dbReference type="PANTHER" id="PTHR13822">
    <property type="entry name" value="ATP SYNTHASE DELTA/EPSILON CHAIN"/>
    <property type="match status" value="1"/>
</dbReference>
<dbReference type="GO" id="GO:0046933">
    <property type="term" value="F:proton-transporting ATP synthase activity, rotational mechanism"/>
    <property type="evidence" value="ECO:0007669"/>
    <property type="project" value="UniProtKB-UniRule"/>
</dbReference>
<keyword evidence="8 9" id="KW-0066">ATP synthesis</keyword>
<evidence type="ECO:0000259" key="11">
    <source>
        <dbReference type="Pfam" id="PF00401"/>
    </source>
</evidence>
<keyword evidence="7 9" id="KW-0139">CF(1)</keyword>
<evidence type="ECO:0000313" key="14">
    <source>
        <dbReference type="Proteomes" id="UP000616595"/>
    </source>
</evidence>
<comment type="function">
    <text evidence="9">Produces ATP from ADP in the presence of a proton gradient across the membrane.</text>
</comment>
<accession>A0A923I5A9</accession>
<name>A0A923I5A9_9FIRM</name>
<dbReference type="HAMAP" id="MF_00530">
    <property type="entry name" value="ATP_synth_epsil_bac"/>
    <property type="match status" value="1"/>
</dbReference>
<proteinExistence type="inferred from homology"/>
<dbReference type="GO" id="GO:0005524">
    <property type="term" value="F:ATP binding"/>
    <property type="evidence" value="ECO:0007669"/>
    <property type="project" value="UniProtKB-UniRule"/>
</dbReference>
<dbReference type="Gene3D" id="1.20.5.440">
    <property type="entry name" value="ATP synthase delta/epsilon subunit, C-terminal domain"/>
    <property type="match status" value="1"/>
</dbReference>
<dbReference type="OrthoDB" id="9804110at2"/>
<keyword evidence="14" id="KW-1185">Reference proteome</keyword>
<evidence type="ECO:0000256" key="5">
    <source>
        <dbReference type="ARBA" id="ARBA00023065"/>
    </source>
</evidence>
<evidence type="ECO:0000256" key="2">
    <source>
        <dbReference type="ARBA" id="ARBA00005712"/>
    </source>
</evidence>
<dbReference type="InterPro" id="IPR036794">
    <property type="entry name" value="ATP_F1_dsu/esu_C_sf"/>
</dbReference>
<evidence type="ECO:0000256" key="9">
    <source>
        <dbReference type="HAMAP-Rule" id="MF_00530"/>
    </source>
</evidence>
<dbReference type="Proteomes" id="UP000616595">
    <property type="component" value="Unassembled WGS sequence"/>
</dbReference>
<evidence type="ECO:0000259" key="12">
    <source>
        <dbReference type="Pfam" id="PF02823"/>
    </source>
</evidence>
<dbReference type="InterPro" id="IPR001469">
    <property type="entry name" value="ATP_synth_F1_dsu/esu"/>
</dbReference>
<keyword evidence="4 9" id="KW-1003">Cell membrane</keyword>
<dbReference type="EMBL" id="WJBD01000016">
    <property type="protein sequence ID" value="MBC3889275.1"/>
    <property type="molecule type" value="Genomic_DNA"/>
</dbReference>
<dbReference type="PANTHER" id="PTHR13822:SF10">
    <property type="entry name" value="ATP SYNTHASE EPSILON CHAIN, CHLOROPLASTIC"/>
    <property type="match status" value="1"/>
</dbReference>
<dbReference type="CDD" id="cd12152">
    <property type="entry name" value="F1-ATPase_delta"/>
    <property type="match status" value="1"/>
</dbReference>
<organism evidence="13 14">
    <name type="scientific">Acetobacterium paludosum</name>
    <dbReference type="NCBI Taxonomy" id="52693"/>
    <lineage>
        <taxon>Bacteria</taxon>
        <taxon>Bacillati</taxon>
        <taxon>Bacillota</taxon>
        <taxon>Clostridia</taxon>
        <taxon>Eubacteriales</taxon>
        <taxon>Eubacteriaceae</taxon>
        <taxon>Acetobacterium</taxon>
    </lineage>
</organism>
<dbReference type="Pfam" id="PF00401">
    <property type="entry name" value="ATP-synt_DE"/>
    <property type="match status" value="1"/>
</dbReference>
<evidence type="ECO:0000256" key="3">
    <source>
        <dbReference type="ARBA" id="ARBA00022448"/>
    </source>
</evidence>
<evidence type="ECO:0000313" key="13">
    <source>
        <dbReference type="EMBL" id="MBC3889275.1"/>
    </source>
</evidence>
<dbReference type="NCBIfam" id="TIGR01216">
    <property type="entry name" value="ATP_synt_epsi"/>
    <property type="match status" value="1"/>
</dbReference>
<dbReference type="Pfam" id="PF02823">
    <property type="entry name" value="ATP-synt_DE_N"/>
    <property type="match status" value="1"/>
</dbReference>
<dbReference type="SUPFAM" id="SSF51344">
    <property type="entry name" value="Epsilon subunit of F1F0-ATP synthase N-terminal domain"/>
    <property type="match status" value="1"/>
</dbReference>
<evidence type="ECO:0000256" key="4">
    <source>
        <dbReference type="ARBA" id="ARBA00022475"/>
    </source>
</evidence>
<keyword evidence="5 9" id="KW-0406">Ion transport</keyword>
<evidence type="ECO:0000256" key="6">
    <source>
        <dbReference type="ARBA" id="ARBA00023136"/>
    </source>
</evidence>
<evidence type="ECO:0000256" key="7">
    <source>
        <dbReference type="ARBA" id="ARBA00023196"/>
    </source>
</evidence>
<keyword evidence="6 9" id="KW-0472">Membrane</keyword>
<dbReference type="InterPro" id="IPR036771">
    <property type="entry name" value="ATPsynth_dsu/esu_N"/>
</dbReference>
<sequence>MAKTFRLKIISPTGVFYDGDVERIVVRGTEGEFAILPDHIPFTTTLALGTFNILFGDGTKKYGTLLGGIATIGSKESIILTDAAEWPEDIDIERAKEAKERALQHLKDSKFDAARAEIALQRAIIRIGAKERK</sequence>
<evidence type="ECO:0000256" key="10">
    <source>
        <dbReference type="RuleBase" id="RU003656"/>
    </source>
</evidence>
<protein>
    <recommendedName>
        <fullName evidence="9">ATP synthase epsilon chain</fullName>
    </recommendedName>
    <alternativeName>
        <fullName evidence="9">ATP synthase F1 sector epsilon subunit</fullName>
    </alternativeName>
    <alternativeName>
        <fullName evidence="9">F-ATPase epsilon subunit</fullName>
    </alternativeName>
</protein>
<dbReference type="Gene3D" id="2.60.15.10">
    <property type="entry name" value="F0F1 ATP synthase delta/epsilon subunit, N-terminal"/>
    <property type="match status" value="1"/>
</dbReference>
<reference evidence="13" key="2">
    <citation type="submission" date="2020-10" db="EMBL/GenBank/DDBJ databases">
        <title>Comparative genomics of the Acetobacterium genus.</title>
        <authorList>
            <person name="Marshall C."/>
            <person name="May H."/>
            <person name="Norman S."/>
        </authorList>
    </citation>
    <scope>NUCLEOTIDE SEQUENCE</scope>
    <source>
        <strain evidence="13">DER-2019</strain>
    </source>
</reference>
<dbReference type="AlphaFoldDB" id="A0A923I5A9"/>
<reference evidence="13" key="1">
    <citation type="submission" date="2019-10" db="EMBL/GenBank/DDBJ databases">
        <authorList>
            <person name="Ross D.E."/>
            <person name="Gulliver D."/>
        </authorList>
    </citation>
    <scope>NUCLEOTIDE SEQUENCE</scope>
    <source>
        <strain evidence="13">DER-2019</strain>
    </source>
</reference>
<dbReference type="RefSeq" id="WP_148566864.1">
    <property type="nucleotide sequence ID" value="NZ_RXYA01000006.1"/>
</dbReference>
<dbReference type="InterPro" id="IPR020546">
    <property type="entry name" value="ATP_synth_F1_dsu/esu_N"/>
</dbReference>
<dbReference type="GO" id="GO:0045259">
    <property type="term" value="C:proton-transporting ATP synthase complex"/>
    <property type="evidence" value="ECO:0007669"/>
    <property type="project" value="UniProtKB-KW"/>
</dbReference>